<dbReference type="AlphaFoldDB" id="A0AAN9KLZ9"/>
<reference evidence="1 2" key="1">
    <citation type="submission" date="2024-01" db="EMBL/GenBank/DDBJ databases">
        <title>The genomes of 5 underutilized Papilionoideae crops provide insights into root nodulation and disease resistance.</title>
        <authorList>
            <person name="Yuan L."/>
        </authorList>
    </citation>
    <scope>NUCLEOTIDE SEQUENCE [LARGE SCALE GENOMIC DNA]</scope>
    <source>
        <strain evidence="1">LY-2023</strain>
        <tissue evidence="1">Leaf</tissue>
    </source>
</reference>
<proteinExistence type="predicted"/>
<sequence>MKFHGVHEACVFHDHRRICGCCCRPSPPSYTLELWFEDREEDVGISNDYNGSMLLINPKIREKVVAYRNRFAILSTSTFENEYLQCQMMNSSQLYDNSHDSQEKDLNDTNIEFKSSLKRIHN</sequence>
<dbReference type="Proteomes" id="UP001359559">
    <property type="component" value="Unassembled WGS sequence"/>
</dbReference>
<name>A0AAN9KLZ9_CLITE</name>
<dbReference type="EMBL" id="JAYKXN010000001">
    <property type="protein sequence ID" value="KAK7319396.1"/>
    <property type="molecule type" value="Genomic_DNA"/>
</dbReference>
<keyword evidence="2" id="KW-1185">Reference proteome</keyword>
<evidence type="ECO:0000313" key="2">
    <source>
        <dbReference type="Proteomes" id="UP001359559"/>
    </source>
</evidence>
<comment type="caution">
    <text evidence="1">The sequence shown here is derived from an EMBL/GenBank/DDBJ whole genome shotgun (WGS) entry which is preliminary data.</text>
</comment>
<evidence type="ECO:0000313" key="1">
    <source>
        <dbReference type="EMBL" id="KAK7319396.1"/>
    </source>
</evidence>
<protein>
    <submittedName>
        <fullName evidence="1">Uncharacterized protein</fullName>
    </submittedName>
</protein>
<organism evidence="1 2">
    <name type="scientific">Clitoria ternatea</name>
    <name type="common">Butterfly pea</name>
    <dbReference type="NCBI Taxonomy" id="43366"/>
    <lineage>
        <taxon>Eukaryota</taxon>
        <taxon>Viridiplantae</taxon>
        <taxon>Streptophyta</taxon>
        <taxon>Embryophyta</taxon>
        <taxon>Tracheophyta</taxon>
        <taxon>Spermatophyta</taxon>
        <taxon>Magnoliopsida</taxon>
        <taxon>eudicotyledons</taxon>
        <taxon>Gunneridae</taxon>
        <taxon>Pentapetalae</taxon>
        <taxon>rosids</taxon>
        <taxon>fabids</taxon>
        <taxon>Fabales</taxon>
        <taxon>Fabaceae</taxon>
        <taxon>Papilionoideae</taxon>
        <taxon>50 kb inversion clade</taxon>
        <taxon>NPAAA clade</taxon>
        <taxon>indigoferoid/millettioid clade</taxon>
        <taxon>Phaseoleae</taxon>
        <taxon>Clitoria</taxon>
    </lineage>
</organism>
<accession>A0AAN9KLZ9</accession>
<gene>
    <name evidence="1" type="ORF">RJT34_04117</name>
</gene>